<organism evidence="6 7">
    <name type="scientific">Agrobacterium tumefaciens</name>
    <dbReference type="NCBI Taxonomy" id="358"/>
    <lineage>
        <taxon>Bacteria</taxon>
        <taxon>Pseudomonadati</taxon>
        <taxon>Pseudomonadota</taxon>
        <taxon>Alphaproteobacteria</taxon>
        <taxon>Hyphomicrobiales</taxon>
        <taxon>Rhizobiaceae</taxon>
        <taxon>Rhizobium/Agrobacterium group</taxon>
        <taxon>Agrobacterium</taxon>
        <taxon>Agrobacterium tumefaciens complex</taxon>
    </lineage>
</organism>
<dbReference type="PIRSF" id="PIRSF002741">
    <property type="entry name" value="MppA"/>
    <property type="match status" value="1"/>
</dbReference>
<evidence type="ECO:0000313" key="7">
    <source>
        <dbReference type="Proteomes" id="UP000298649"/>
    </source>
</evidence>
<dbReference type="Gene3D" id="3.40.190.10">
    <property type="entry name" value="Periplasmic binding protein-like II"/>
    <property type="match status" value="1"/>
</dbReference>
<dbReference type="Gene3D" id="3.90.76.10">
    <property type="entry name" value="Dipeptide-binding Protein, Domain 1"/>
    <property type="match status" value="1"/>
</dbReference>
<dbReference type="InterPro" id="IPR030678">
    <property type="entry name" value="Peptide/Ni-bd"/>
</dbReference>
<evidence type="ECO:0000256" key="1">
    <source>
        <dbReference type="ARBA" id="ARBA00004418"/>
    </source>
</evidence>
<dbReference type="GO" id="GO:0015833">
    <property type="term" value="P:peptide transport"/>
    <property type="evidence" value="ECO:0007669"/>
    <property type="project" value="TreeGrafter"/>
</dbReference>
<evidence type="ECO:0000259" key="5">
    <source>
        <dbReference type="Pfam" id="PF00496"/>
    </source>
</evidence>
<feature type="domain" description="Solute-binding protein family 5" evidence="5">
    <location>
        <begin position="73"/>
        <end position="418"/>
    </location>
</feature>
<dbReference type="Gene3D" id="3.10.105.10">
    <property type="entry name" value="Dipeptide-binding Protein, Domain 3"/>
    <property type="match status" value="1"/>
</dbReference>
<dbReference type="InterPro" id="IPR039424">
    <property type="entry name" value="SBP_5"/>
</dbReference>
<evidence type="ECO:0000256" key="2">
    <source>
        <dbReference type="ARBA" id="ARBA00005695"/>
    </source>
</evidence>
<geneLocation type="plasmid" evidence="7">
    <name>patcfbp7129c</name>
</geneLocation>
<dbReference type="GO" id="GO:1904680">
    <property type="term" value="F:peptide transmembrane transporter activity"/>
    <property type="evidence" value="ECO:0007669"/>
    <property type="project" value="TreeGrafter"/>
</dbReference>
<comment type="subcellular location">
    <subcellularLocation>
        <location evidence="1">Periplasm</location>
    </subcellularLocation>
</comment>
<evidence type="ECO:0000313" key="6">
    <source>
        <dbReference type="EMBL" id="QCL98454.1"/>
    </source>
</evidence>
<keyword evidence="6" id="KW-0614">Plasmid</keyword>
<dbReference type="Pfam" id="PF00496">
    <property type="entry name" value="SBP_bac_5"/>
    <property type="match status" value="1"/>
</dbReference>
<dbReference type="Proteomes" id="UP000298649">
    <property type="component" value="Plasmid pAtCFBP7129c"/>
</dbReference>
<name>A0A4D7Z6Y1_AGRTU</name>
<feature type="chain" id="PRO_5020959845" evidence="4">
    <location>
        <begin position="25"/>
        <end position="519"/>
    </location>
</feature>
<dbReference type="EMBL" id="CP039926">
    <property type="protein sequence ID" value="QCL98454.1"/>
    <property type="molecule type" value="Genomic_DNA"/>
</dbReference>
<proteinExistence type="inferred from homology"/>
<evidence type="ECO:0000256" key="4">
    <source>
        <dbReference type="SAM" id="SignalP"/>
    </source>
</evidence>
<dbReference type="PANTHER" id="PTHR30290">
    <property type="entry name" value="PERIPLASMIC BINDING COMPONENT OF ABC TRANSPORTER"/>
    <property type="match status" value="1"/>
</dbReference>
<comment type="similarity">
    <text evidence="2">Belongs to the bacterial solute-binding protein 5 family.</text>
</comment>
<dbReference type="CDD" id="cd08515">
    <property type="entry name" value="PBP2_NikA_DppA_OppA_like_10"/>
    <property type="match status" value="1"/>
</dbReference>
<feature type="signal peptide" evidence="4">
    <location>
        <begin position="1"/>
        <end position="24"/>
    </location>
</feature>
<accession>A0A4D7Z6Y1</accession>
<protein>
    <submittedName>
        <fullName evidence="6">Peptide ABC transporter</fullName>
    </submittedName>
</protein>
<sequence length="519" mass="57421">MKRRTFIGATALVIASLATGAAIAQEDNRRDLRIAVQKNPETQEPVDQASNAAFRNNPSIHETLLKLDLNDYTVQPNLATSWKWIDDTTLEVKLRKGVIFHDSREMTADDVAFSFGPERLTDPKAPGYPTYLTSFSSLDHVDVVDPETVHFVTKFKDPVLLQRLANYSAVVISKDAWVKTGGDWVKWKQKPIGAGPYKVVESIANDHVTLAAHDQYFGGKPNAKTVTFKVVPEVSSRIAGLLAGDYDIVTDLPPDQLDVVNKSTEAKIVGGPVPNNRILFYDKNNPVLKDPRVRQALSLAIDRQAIVDSIWDGKTVVPNGAQFKEFGPIYLKDRPKPEYNPEKAQQLLKDAGYNGEQISIRSQNNYYTAENPVSEAIVAMWQAVGINAKLEFVEAGKLFENTNARATGNWSSTAIVSDPYVSVYALSFAKTATMGTQKIWINDDFDALGAKLEKAIDPADRAKIFSDMLDIIELKDPGITVLHQNAVFYGISNKVKWEPKQTFAMDLGAQSLSFANTTK</sequence>
<dbReference type="GO" id="GO:0030288">
    <property type="term" value="C:outer membrane-bounded periplasmic space"/>
    <property type="evidence" value="ECO:0007669"/>
    <property type="project" value="UniProtKB-ARBA"/>
</dbReference>
<dbReference type="InterPro" id="IPR000914">
    <property type="entry name" value="SBP_5_dom"/>
</dbReference>
<dbReference type="RefSeq" id="WP_137006642.1">
    <property type="nucleotide sequence ID" value="NZ_CP039926.1"/>
</dbReference>
<evidence type="ECO:0000256" key="3">
    <source>
        <dbReference type="ARBA" id="ARBA00022729"/>
    </source>
</evidence>
<dbReference type="PANTHER" id="PTHR30290:SF38">
    <property type="entry name" value="D,D-DIPEPTIDE-BINDING PERIPLASMIC PROTEIN DDPA-RELATED"/>
    <property type="match status" value="1"/>
</dbReference>
<gene>
    <name evidence="6" type="ORF">CFBP7129_30225</name>
</gene>
<keyword evidence="3 4" id="KW-0732">Signal</keyword>
<dbReference type="SUPFAM" id="SSF53850">
    <property type="entry name" value="Periplasmic binding protein-like II"/>
    <property type="match status" value="1"/>
</dbReference>
<dbReference type="AlphaFoldDB" id="A0A4D7Z6Y1"/>
<reference evidence="6 7" key="1">
    <citation type="submission" date="2019-04" db="EMBL/GenBank/DDBJ databases">
        <title>Complete genome sequence of Agrobacterium tumefaciens CFBP7129.</title>
        <authorList>
            <person name="Haryono M."/>
            <person name="Lin Y.-C."/>
            <person name="Lai E.-M."/>
            <person name="Kuo C.-H."/>
        </authorList>
    </citation>
    <scope>NUCLEOTIDE SEQUENCE [LARGE SCALE GENOMIC DNA]</scope>
    <source>
        <strain evidence="6 7">CFBP7129</strain>
        <plasmid evidence="7">patcfbp7129c</plasmid>
    </source>
</reference>
<dbReference type="GO" id="GO:0043190">
    <property type="term" value="C:ATP-binding cassette (ABC) transporter complex"/>
    <property type="evidence" value="ECO:0007669"/>
    <property type="project" value="InterPro"/>
</dbReference>